<evidence type="ECO:0000313" key="1">
    <source>
        <dbReference type="EMBL" id="SHM62035.1"/>
    </source>
</evidence>
<sequence>MAVRKTESRIPAGLQPSDLGQALVAPDNRCCMVSFIHSPLVLNRENTYVVFVTDAALAGNISNYEWTFTENASPPSVQTTESGEITYIPQATGDLEVKVRLLDAGATEQASLTISQKIFELNEELETLIAAAKNAAGAVEGNIEVERELINDFNTYYQEVALQNAESGEGFKQFVFSMVYDGALQQPPAARKQRLADLAAAINDGAGDYATLATAGAGVCSIRLSSLAMIVPLGGAKWLPWQELPEDANQRAFADQQLRDDLGKLEEAKRIDLFNIVRFPKSNINFCGHLLEALRDKYFSGTNFSDVLSGMSGTRSHWIMRHYREGPVAHS</sequence>
<dbReference type="Proteomes" id="UP000184420">
    <property type="component" value="Unassembled WGS sequence"/>
</dbReference>
<protein>
    <submittedName>
        <fullName evidence="1">Uncharacterized protein</fullName>
    </submittedName>
</protein>
<accession>A0A1M7K9Z7</accession>
<dbReference type="AlphaFoldDB" id="A0A1M7K9Z7"/>
<dbReference type="OrthoDB" id="1491618at2"/>
<reference evidence="1 2" key="1">
    <citation type="submission" date="2016-11" db="EMBL/GenBank/DDBJ databases">
        <authorList>
            <person name="Jaros S."/>
            <person name="Januszkiewicz K."/>
            <person name="Wedrychowicz H."/>
        </authorList>
    </citation>
    <scope>NUCLEOTIDE SEQUENCE [LARGE SCALE GENOMIC DNA]</scope>
    <source>
        <strain evidence="1 2">DSM 27406</strain>
    </source>
</reference>
<gene>
    <name evidence="1" type="ORF">SAMN05444266_109218</name>
</gene>
<dbReference type="STRING" id="1419482.SAMN05444266_109218"/>
<proteinExistence type="predicted"/>
<evidence type="ECO:0000313" key="2">
    <source>
        <dbReference type="Proteomes" id="UP000184420"/>
    </source>
</evidence>
<dbReference type="EMBL" id="FRBL01000009">
    <property type="protein sequence ID" value="SHM62035.1"/>
    <property type="molecule type" value="Genomic_DNA"/>
</dbReference>
<dbReference type="RefSeq" id="WP_073085714.1">
    <property type="nucleotide sequence ID" value="NZ_FRBL01000009.1"/>
</dbReference>
<organism evidence="1 2">
    <name type="scientific">Chitinophaga jiangningensis</name>
    <dbReference type="NCBI Taxonomy" id="1419482"/>
    <lineage>
        <taxon>Bacteria</taxon>
        <taxon>Pseudomonadati</taxon>
        <taxon>Bacteroidota</taxon>
        <taxon>Chitinophagia</taxon>
        <taxon>Chitinophagales</taxon>
        <taxon>Chitinophagaceae</taxon>
        <taxon>Chitinophaga</taxon>
    </lineage>
</organism>
<keyword evidence="2" id="KW-1185">Reference proteome</keyword>
<name>A0A1M7K9Z7_9BACT</name>